<dbReference type="Proteomes" id="UP000236316">
    <property type="component" value="Segment"/>
</dbReference>
<dbReference type="KEGG" id="vg:35381795"/>
<gene>
    <name evidence="1" type="ORF">ORPV_1128</name>
</gene>
<protein>
    <submittedName>
        <fullName evidence="1">Uncharacterized protein</fullName>
    </submittedName>
</protein>
<evidence type="ECO:0000313" key="2">
    <source>
        <dbReference type="Proteomes" id="UP000236316"/>
    </source>
</evidence>
<organism evidence="1">
    <name type="scientific">Orpheovirus IHUMI-LCC2</name>
    <dbReference type="NCBI Taxonomy" id="2023057"/>
    <lineage>
        <taxon>Viruses</taxon>
        <taxon>Varidnaviria</taxon>
        <taxon>Bamfordvirae</taxon>
        <taxon>Nucleocytoviricota</taxon>
        <taxon>Megaviricetes</taxon>
        <taxon>Pimascovirales</taxon>
        <taxon>Ocovirineae</taxon>
        <taxon>Orpheoviridae</taxon>
        <taxon>Alphaorpheovirus</taxon>
        <taxon>Alphaorpheovirus massiliense</taxon>
    </lineage>
</organism>
<dbReference type="EMBL" id="LT906555">
    <property type="protein sequence ID" value="SNW63032.1"/>
    <property type="molecule type" value="Genomic_DNA"/>
</dbReference>
<dbReference type="GeneID" id="35381795"/>
<dbReference type="RefSeq" id="YP_009449334.1">
    <property type="nucleotide sequence ID" value="NC_036594.1"/>
</dbReference>
<name>A0A2I2L660_9VIRU</name>
<keyword evidence="2" id="KW-1185">Reference proteome</keyword>
<proteinExistence type="predicted"/>
<sequence>MNCSNIYVTSPVSNIRNTNISDVDAVANDIVDNILNIINDVERGIHELLYLNPKTAYVNIQNSTVYLYFQVCSNPTLYPPLTENAIKIFLKNSNTQFLEFNDIRGYNKLSFNDIERTKNTIKNEIYKDIYPKTGPRPTGLYEPNMIFQGRSFARVGGLRMGEISEPLMGRQADRSKRESSFSRSQFLMITTIERASLSLNMDDHIENAKYNEALRIFNVVNNLENEKVKEIYNYIVDNKISDLYVNLAGTVLHIDKNTLGYITLYINVISMDGKPLSVYDDLEKHITGFYLDERYSSWDSIPNGFLLHDDYDTVIQYIEDNVHIQISDLPPLSKNENDILEEVD</sequence>
<evidence type="ECO:0000313" key="1">
    <source>
        <dbReference type="EMBL" id="SNW63032.1"/>
    </source>
</evidence>
<reference evidence="1" key="1">
    <citation type="submission" date="2017-08" db="EMBL/GenBank/DDBJ databases">
        <authorList>
            <consortium name="Urmite Genomes"/>
        </authorList>
    </citation>
    <scope>NUCLEOTIDE SEQUENCE [LARGE SCALE GENOMIC DNA]</scope>
    <source>
        <strain evidence="1">IHUMI-LCC2</strain>
    </source>
</reference>
<accession>A0A2I2L660</accession>